<dbReference type="Proteomes" id="UP000235015">
    <property type="component" value="Unassembled WGS sequence"/>
</dbReference>
<proteinExistence type="predicted"/>
<dbReference type="RefSeq" id="WP_273440340.1">
    <property type="nucleotide sequence ID" value="NZ_CAXXYC010000004.1"/>
</dbReference>
<evidence type="ECO:0008006" key="3">
    <source>
        <dbReference type="Google" id="ProtNLM"/>
    </source>
</evidence>
<evidence type="ECO:0000313" key="1">
    <source>
        <dbReference type="EMBL" id="PLX60719.1"/>
    </source>
</evidence>
<dbReference type="AlphaFoldDB" id="A0A2N6CU81"/>
<reference evidence="1 2" key="1">
    <citation type="submission" date="2017-11" db="EMBL/GenBank/DDBJ databases">
        <title>Genome-resolved metagenomics identifies genetic mobility, metabolic interactions, and unexpected diversity in perchlorate-reducing communities.</title>
        <authorList>
            <person name="Barnum T.P."/>
            <person name="Figueroa I.A."/>
            <person name="Carlstrom C.I."/>
            <person name="Lucas L.N."/>
            <person name="Engelbrektson A.L."/>
            <person name="Coates J.D."/>
        </authorList>
    </citation>
    <scope>NUCLEOTIDE SEQUENCE [LARGE SCALE GENOMIC DNA]</scope>
    <source>
        <strain evidence="1">BM301</strain>
    </source>
</reference>
<dbReference type="Pfam" id="PF11944">
    <property type="entry name" value="DUF3461"/>
    <property type="match status" value="1"/>
</dbReference>
<gene>
    <name evidence="1" type="ORF">C0630_14900</name>
</gene>
<organism evidence="1 2">
    <name type="scientific">Sedimenticola selenatireducens</name>
    <dbReference type="NCBI Taxonomy" id="191960"/>
    <lineage>
        <taxon>Bacteria</taxon>
        <taxon>Pseudomonadati</taxon>
        <taxon>Pseudomonadota</taxon>
        <taxon>Gammaproteobacteria</taxon>
        <taxon>Chromatiales</taxon>
        <taxon>Sedimenticolaceae</taxon>
        <taxon>Sedimenticola</taxon>
    </lineage>
</organism>
<accession>A0A2N6CU81</accession>
<sequence>MYETLRELGVTDLDQIERYTLRQEGDEDILKIYFKRKKGELFAHSMKFRHGRAKKMVQVDSGTHKYKEISEISPTMLKLSRELDKLVQHDESVSDFKKRILGDIDHLEKVMVRKLDQLRSDIENLE</sequence>
<name>A0A2N6CU81_9GAMM</name>
<dbReference type="STRING" id="1111735.GCA_000428045_02034"/>
<comment type="caution">
    <text evidence="1">The sequence shown here is derived from an EMBL/GenBank/DDBJ whole genome shotgun (WGS) entry which is preliminary data.</text>
</comment>
<dbReference type="InterPro" id="IPR020911">
    <property type="entry name" value="UPF0325"/>
</dbReference>
<protein>
    <recommendedName>
        <fullName evidence="3">DUF3461 family protein</fullName>
    </recommendedName>
</protein>
<evidence type="ECO:0000313" key="2">
    <source>
        <dbReference type="Proteomes" id="UP000235015"/>
    </source>
</evidence>
<dbReference type="EMBL" id="PKUN01000023">
    <property type="protein sequence ID" value="PLX60719.1"/>
    <property type="molecule type" value="Genomic_DNA"/>
</dbReference>